<comment type="caution">
    <text evidence="1">The sequence shown here is derived from an EMBL/GenBank/DDBJ whole genome shotgun (WGS) entry which is preliminary data.</text>
</comment>
<dbReference type="EMBL" id="AVOT02035565">
    <property type="protein sequence ID" value="MBW0529948.1"/>
    <property type="molecule type" value="Genomic_DNA"/>
</dbReference>
<accession>A0A9Q3F2J5</accession>
<dbReference type="Proteomes" id="UP000765509">
    <property type="component" value="Unassembled WGS sequence"/>
</dbReference>
<proteinExistence type="predicted"/>
<evidence type="ECO:0000313" key="2">
    <source>
        <dbReference type="Proteomes" id="UP000765509"/>
    </source>
</evidence>
<name>A0A9Q3F2J5_9BASI</name>
<gene>
    <name evidence="1" type="ORF">O181_069663</name>
</gene>
<dbReference type="AlphaFoldDB" id="A0A9Q3F2J5"/>
<sequence>MWIVFPSLMDTIRPWILKAVIDGPLKHHSSSSKADVSPPCLLPLEPFRTGMVQFIRFLTPHQWGIHRPTWVEAFDRQVVILVYLSAQIMAQFESDQKADKRCFGELGYPTFRLGGCRWSWDAPPANDHKIFQPQLCLKVVQDLPNKQFRFGVSSPIRFPLYQPNTTQDFRFPSYFSSALKDDKRWSLLVKKFEVTKDLRLSVTASEIVSEVDDLHQANLSKSTPSAQIITTAVSYSGPTQRALRLKARRNQNKGQRLTRNGSTYQGCPLLSTETGQSNFRLKLTRSLLDYATQQLSFEF</sequence>
<reference evidence="1" key="1">
    <citation type="submission" date="2021-03" db="EMBL/GenBank/DDBJ databases">
        <title>Draft genome sequence of rust myrtle Austropuccinia psidii MF-1, a brazilian biotype.</title>
        <authorList>
            <person name="Quecine M.C."/>
            <person name="Pachon D.M.R."/>
            <person name="Bonatelli M.L."/>
            <person name="Correr F.H."/>
            <person name="Franceschini L.M."/>
            <person name="Leite T.F."/>
            <person name="Margarido G.R.A."/>
            <person name="Almeida C.A."/>
            <person name="Ferrarezi J.A."/>
            <person name="Labate C.A."/>
        </authorList>
    </citation>
    <scope>NUCLEOTIDE SEQUENCE</scope>
    <source>
        <strain evidence="1">MF-1</strain>
    </source>
</reference>
<protein>
    <submittedName>
        <fullName evidence="1">Uncharacterized protein</fullName>
    </submittedName>
</protein>
<keyword evidence="2" id="KW-1185">Reference proteome</keyword>
<organism evidence="1 2">
    <name type="scientific">Austropuccinia psidii MF-1</name>
    <dbReference type="NCBI Taxonomy" id="1389203"/>
    <lineage>
        <taxon>Eukaryota</taxon>
        <taxon>Fungi</taxon>
        <taxon>Dikarya</taxon>
        <taxon>Basidiomycota</taxon>
        <taxon>Pucciniomycotina</taxon>
        <taxon>Pucciniomycetes</taxon>
        <taxon>Pucciniales</taxon>
        <taxon>Sphaerophragmiaceae</taxon>
        <taxon>Austropuccinia</taxon>
    </lineage>
</organism>
<evidence type="ECO:0000313" key="1">
    <source>
        <dbReference type="EMBL" id="MBW0529948.1"/>
    </source>
</evidence>
<dbReference type="OrthoDB" id="2499685at2759"/>